<dbReference type="Pfam" id="PF09362">
    <property type="entry name" value="DUF1996"/>
    <property type="match status" value="1"/>
</dbReference>
<evidence type="ECO:0000256" key="2">
    <source>
        <dbReference type="SAM" id="SignalP"/>
    </source>
</evidence>
<sequence length="673" mass="74123">MRQVNFGGIIAVLVALLTTSATAGWAVKCQPVLRDRIDPIHSPGKLYSSFNLFAGSNAVNANITYRQLRHSACSSCSTNGDMSLYWTPQLFYYDGINYSIVPEKSITVHYDQNPAAIRNFSSRAAPFPGGFKMSAGHISKRRPTNDVPGGAVRYECYDRSAQNGVKSSTAHLPQEYCPDGLSANVGFPSCGDGRRLSSTDGSHVAYPLNGTCPPSHPVRLVSMWYDVRYDLTSFKGRLGMDGLSHLVFAEKGPNGYVNDPIGYGFQGSFMNGWDESIFRRAISHCNGQGNLTNDTCYPFLNQTVRPKFFVSCAGTQHAPESITALASPTPTPYTGPKFSTSIMTTNYNSNGGSFVPVSLSTNTRSPTLVTPSSKSRIPIVASKPSPIPFGGQREYWSHFGCGIDDVSNRTWTDSWADSSMTRQTCVDHCHEKGKHWAGLENGDTCYCSFTPPPIDRLPRTGINGQCDSMPCAGDSHDPCGGDPSDDKYVLSMFYWCKSGDTNCPSVHPLPYDSKEVSKRDIELFKRSVADPHLQSASFEDSLKEFPAIIEKVSLSNGDFLGLKVCSTSSESHQPPRCVLFESHNAEVLSSKFLQWARQAQGYEWREYATLWDQAKQHEAHQNLHNKSQWALFAVLGIVPFFVGWFAFMLGLFVGETYASNASRTRVVIVNPEH</sequence>
<keyword evidence="1" id="KW-0472">Membrane</keyword>
<dbReference type="InterPro" id="IPR018535">
    <property type="entry name" value="DUF1996"/>
</dbReference>
<dbReference type="EMBL" id="JBBPHU010000014">
    <property type="protein sequence ID" value="KAK7510513.1"/>
    <property type="molecule type" value="Genomic_DNA"/>
</dbReference>
<dbReference type="Pfam" id="PF01822">
    <property type="entry name" value="WSC"/>
    <property type="match status" value="1"/>
</dbReference>
<evidence type="ECO:0000259" key="3">
    <source>
        <dbReference type="PROSITE" id="PS51212"/>
    </source>
</evidence>
<evidence type="ECO:0000256" key="1">
    <source>
        <dbReference type="SAM" id="Phobius"/>
    </source>
</evidence>
<feature type="chain" id="PRO_5045790382" description="WSC domain-containing protein" evidence="2">
    <location>
        <begin position="27"/>
        <end position="673"/>
    </location>
</feature>
<evidence type="ECO:0000313" key="5">
    <source>
        <dbReference type="Proteomes" id="UP001363622"/>
    </source>
</evidence>
<keyword evidence="1" id="KW-1133">Transmembrane helix</keyword>
<keyword evidence="2" id="KW-0732">Signal</keyword>
<dbReference type="SMART" id="SM00321">
    <property type="entry name" value="WSC"/>
    <property type="match status" value="1"/>
</dbReference>
<dbReference type="PANTHER" id="PTHR43662:SF12">
    <property type="entry name" value="DUF1996 DOMAIN-CONTAINING PROTEIN-RELATED"/>
    <property type="match status" value="1"/>
</dbReference>
<evidence type="ECO:0000313" key="4">
    <source>
        <dbReference type="EMBL" id="KAK7510513.1"/>
    </source>
</evidence>
<comment type="caution">
    <text evidence="4">The sequence shown here is derived from an EMBL/GenBank/DDBJ whole genome shotgun (WGS) entry which is preliminary data.</text>
</comment>
<feature type="signal peptide" evidence="2">
    <location>
        <begin position="1"/>
        <end position="26"/>
    </location>
</feature>
<reference evidence="4 5" key="1">
    <citation type="submission" date="2024-04" db="EMBL/GenBank/DDBJ databases">
        <title>Phyllosticta paracitricarpa is synonymous to the EU quarantine fungus P. citricarpa based on phylogenomic analyses.</title>
        <authorList>
            <consortium name="Lawrence Berkeley National Laboratory"/>
            <person name="Van Ingen-Buijs V.A."/>
            <person name="Van Westerhoven A.C."/>
            <person name="Haridas S."/>
            <person name="Skiadas P."/>
            <person name="Martin F."/>
            <person name="Groenewald J.Z."/>
            <person name="Crous P.W."/>
            <person name="Seidl M.F."/>
        </authorList>
    </citation>
    <scope>NUCLEOTIDE SEQUENCE [LARGE SCALE GENOMIC DNA]</scope>
    <source>
        <strain evidence="4 5">CBS 123371</strain>
    </source>
</reference>
<dbReference type="PROSITE" id="PS51212">
    <property type="entry name" value="WSC"/>
    <property type="match status" value="1"/>
</dbReference>
<name>A0ABR1K9N3_9PEZI</name>
<feature type="transmembrane region" description="Helical" evidence="1">
    <location>
        <begin position="629"/>
        <end position="653"/>
    </location>
</feature>
<dbReference type="Proteomes" id="UP001363622">
    <property type="component" value="Unassembled WGS sequence"/>
</dbReference>
<keyword evidence="5" id="KW-1185">Reference proteome</keyword>
<dbReference type="PANTHER" id="PTHR43662">
    <property type="match status" value="1"/>
</dbReference>
<dbReference type="InterPro" id="IPR002889">
    <property type="entry name" value="WSC_carb-bd"/>
</dbReference>
<gene>
    <name evidence="4" type="ORF">IWZ03DRAFT_427041</name>
</gene>
<feature type="domain" description="WSC" evidence="3">
    <location>
        <begin position="395"/>
        <end position="491"/>
    </location>
</feature>
<proteinExistence type="predicted"/>
<accession>A0ABR1K9N3</accession>
<organism evidence="4 5">
    <name type="scientific">Phyllosticta citriasiana</name>
    <dbReference type="NCBI Taxonomy" id="595635"/>
    <lineage>
        <taxon>Eukaryota</taxon>
        <taxon>Fungi</taxon>
        <taxon>Dikarya</taxon>
        <taxon>Ascomycota</taxon>
        <taxon>Pezizomycotina</taxon>
        <taxon>Dothideomycetes</taxon>
        <taxon>Dothideomycetes incertae sedis</taxon>
        <taxon>Botryosphaeriales</taxon>
        <taxon>Phyllostictaceae</taxon>
        <taxon>Phyllosticta</taxon>
    </lineage>
</organism>
<protein>
    <recommendedName>
        <fullName evidence="3">WSC domain-containing protein</fullName>
    </recommendedName>
</protein>
<keyword evidence="1" id="KW-0812">Transmembrane</keyword>